<proteinExistence type="predicted"/>
<evidence type="ECO:0000259" key="4">
    <source>
        <dbReference type="PROSITE" id="PS50048"/>
    </source>
</evidence>
<dbReference type="PANTHER" id="PTHR47425:SF2">
    <property type="entry name" value="FARB-RELATED"/>
    <property type="match status" value="1"/>
</dbReference>
<evidence type="ECO:0000256" key="1">
    <source>
        <dbReference type="ARBA" id="ARBA00022723"/>
    </source>
</evidence>
<dbReference type="EMBL" id="KV407454">
    <property type="protein sequence ID" value="KZF26500.1"/>
    <property type="molecule type" value="Genomic_DNA"/>
</dbReference>
<feature type="region of interest" description="Disordered" evidence="3">
    <location>
        <begin position="81"/>
        <end position="102"/>
    </location>
</feature>
<dbReference type="Pfam" id="PF00172">
    <property type="entry name" value="Zn_clus"/>
    <property type="match status" value="1"/>
</dbReference>
<dbReference type="GO" id="GO:0003677">
    <property type="term" value="F:DNA binding"/>
    <property type="evidence" value="ECO:0007669"/>
    <property type="project" value="InterPro"/>
</dbReference>
<sequence length="870" mass="96912">MAALSASELQERKKMKKRNASTAGLSTNPNRIVKRRASKACQCCRARKVRCNVVEHGAPCTNCRLDEVECIVAESKRRKKFWDKSEAKPTSSPEGSVNGSFRSASESFPVCMEASSVSPRSSTHMSFDTDRNQGQHVPHLLYQTRQQRLSLQEQNLEIPMNGPVTSSGSVPRATSFAAPDPVFEDVFGPQLQFTSPPSGSSLPNYIKPFPPRVDADDIQYLQTKGALVIPDTPLRDALLRSYFEYVHGYMPLLDIHEFLGALDPAGFQGKSKLSLLLFQAVMFAGTAFVDMDFLLAAGFSSRKAARKSFFQRARLLYDFDYETDRLPLTQALLLMTYWYETPDDQKDTWHWMGLAISMSHTLGLHRNHTRSKLDPKKKSLYKRIWWSCFMRDRLVAIGMRRPTRIKHDDYDVSMLSLDDFNFAPLPTWFCQAAPECSLAVDTEKQRQLATMCIEKAKLCLCISHVLGTQYSVLNGHQSVQYESGTSRSTIMLFPKKLDPETQEVRVCDMELKGWQKNLPEAAKYRSPAVDYLPPGERPLVLHRALLHMIYYTTVSALHRPQVLPSGPSGAPTRPEVSRFQDDSRRKVRMSATEITRVAGELYALDLVRYLPTTGVTVLLPAVIIHLLDIKSLDEPTRRVSLQGFYQCMQVLRQLRDNYAAAEFSTMFLEAAVRKADIQLAPGSGSSQKLSQRANLGKLVKAGKTAISVASQAANLTLTPPPEVSNGVSDRVDPESVSAFASDAEQHATHDSMAGEVEFVLSSTPPSSEHLDNERLSGEKPTFQPRFDNCLAGSEFTPAPLMANTATLFDNEVDGDFESLLDLDHGTNSLFHGTDSSAIHGESSGFTFDMDWMNDIQPNSTDGFDGIVLAV</sequence>
<dbReference type="Gene3D" id="4.10.240.10">
    <property type="entry name" value="Zn(2)-C6 fungal-type DNA-binding domain"/>
    <property type="match status" value="1"/>
</dbReference>
<dbReference type="PROSITE" id="PS00463">
    <property type="entry name" value="ZN2_CY6_FUNGAL_1"/>
    <property type="match status" value="1"/>
</dbReference>
<feature type="compositionally biased region" description="Polar residues" evidence="3">
    <location>
        <begin position="20"/>
        <end position="30"/>
    </location>
</feature>
<dbReference type="Pfam" id="PF04082">
    <property type="entry name" value="Fungal_trans"/>
    <property type="match status" value="1"/>
</dbReference>
<dbReference type="GO" id="GO:0008270">
    <property type="term" value="F:zinc ion binding"/>
    <property type="evidence" value="ECO:0007669"/>
    <property type="project" value="InterPro"/>
</dbReference>
<dbReference type="InterPro" id="IPR001138">
    <property type="entry name" value="Zn2Cys6_DnaBD"/>
</dbReference>
<feature type="domain" description="Zn(2)-C6 fungal-type" evidence="4">
    <location>
        <begin position="40"/>
        <end position="72"/>
    </location>
</feature>
<dbReference type="GeneID" id="28899766"/>
<gene>
    <name evidence="5" type="ORF">L228DRAFT_264886</name>
</gene>
<dbReference type="SMART" id="SM00066">
    <property type="entry name" value="GAL4"/>
    <property type="match status" value="1"/>
</dbReference>
<evidence type="ECO:0000256" key="2">
    <source>
        <dbReference type="ARBA" id="ARBA00023242"/>
    </source>
</evidence>
<dbReference type="AlphaFoldDB" id="A0A165JQ26"/>
<dbReference type="CDD" id="cd00067">
    <property type="entry name" value="GAL4"/>
    <property type="match status" value="1"/>
</dbReference>
<dbReference type="InParanoid" id="A0A165JQ26"/>
<name>A0A165JQ26_XYLHT</name>
<dbReference type="GO" id="GO:0006351">
    <property type="term" value="P:DNA-templated transcription"/>
    <property type="evidence" value="ECO:0007669"/>
    <property type="project" value="InterPro"/>
</dbReference>
<protein>
    <recommendedName>
        <fullName evidence="4">Zn(2)-C6 fungal-type domain-containing protein</fullName>
    </recommendedName>
</protein>
<dbReference type="InterPro" id="IPR007219">
    <property type="entry name" value="XnlR_reg_dom"/>
</dbReference>
<keyword evidence="1" id="KW-0479">Metal-binding</keyword>
<dbReference type="RefSeq" id="XP_018192055.1">
    <property type="nucleotide sequence ID" value="XM_018334629.1"/>
</dbReference>
<dbReference type="PROSITE" id="PS50048">
    <property type="entry name" value="ZN2_CY6_FUNGAL_2"/>
    <property type="match status" value="1"/>
</dbReference>
<organism evidence="5 6">
    <name type="scientific">Xylona heveae (strain CBS 132557 / TC161)</name>
    <dbReference type="NCBI Taxonomy" id="1328760"/>
    <lineage>
        <taxon>Eukaryota</taxon>
        <taxon>Fungi</taxon>
        <taxon>Dikarya</taxon>
        <taxon>Ascomycota</taxon>
        <taxon>Pezizomycotina</taxon>
        <taxon>Xylonomycetes</taxon>
        <taxon>Xylonales</taxon>
        <taxon>Xylonaceae</taxon>
        <taxon>Xylona</taxon>
    </lineage>
</organism>
<feature type="region of interest" description="Disordered" evidence="3">
    <location>
        <begin position="563"/>
        <end position="582"/>
    </location>
</feature>
<feature type="compositionally biased region" description="Polar residues" evidence="3">
    <location>
        <begin position="88"/>
        <end position="102"/>
    </location>
</feature>
<dbReference type="Proteomes" id="UP000076632">
    <property type="component" value="Unassembled WGS sequence"/>
</dbReference>
<dbReference type="InterPro" id="IPR052761">
    <property type="entry name" value="Fungal_Detox/Toxin_TFs"/>
</dbReference>
<dbReference type="STRING" id="1328760.A0A165JQ26"/>
<dbReference type="OMA" id="WDNVECI"/>
<evidence type="ECO:0000313" key="5">
    <source>
        <dbReference type="EMBL" id="KZF26500.1"/>
    </source>
</evidence>
<feature type="region of interest" description="Disordered" evidence="3">
    <location>
        <begin position="1"/>
        <end position="31"/>
    </location>
</feature>
<evidence type="ECO:0000256" key="3">
    <source>
        <dbReference type="SAM" id="MobiDB-lite"/>
    </source>
</evidence>
<accession>A0A165JQ26</accession>
<dbReference type="InterPro" id="IPR036864">
    <property type="entry name" value="Zn2-C6_fun-type_DNA-bd_sf"/>
</dbReference>
<dbReference type="PANTHER" id="PTHR47425">
    <property type="entry name" value="FARB-RELATED"/>
    <property type="match status" value="1"/>
</dbReference>
<reference evidence="5 6" key="1">
    <citation type="journal article" date="2016" name="Fungal Biol.">
        <title>The genome of Xylona heveae provides a window into fungal endophytism.</title>
        <authorList>
            <person name="Gazis R."/>
            <person name="Kuo A."/>
            <person name="Riley R."/>
            <person name="LaButti K."/>
            <person name="Lipzen A."/>
            <person name="Lin J."/>
            <person name="Amirebrahimi M."/>
            <person name="Hesse C.N."/>
            <person name="Spatafora J.W."/>
            <person name="Henrissat B."/>
            <person name="Hainaut M."/>
            <person name="Grigoriev I.V."/>
            <person name="Hibbett D.S."/>
        </authorList>
    </citation>
    <scope>NUCLEOTIDE SEQUENCE [LARGE SCALE GENOMIC DNA]</scope>
    <source>
        <strain evidence="5 6">TC161</strain>
    </source>
</reference>
<evidence type="ECO:0000313" key="6">
    <source>
        <dbReference type="Proteomes" id="UP000076632"/>
    </source>
</evidence>
<dbReference type="CDD" id="cd12148">
    <property type="entry name" value="fungal_TF_MHR"/>
    <property type="match status" value="1"/>
</dbReference>
<dbReference type="GO" id="GO:0000981">
    <property type="term" value="F:DNA-binding transcription factor activity, RNA polymerase II-specific"/>
    <property type="evidence" value="ECO:0007669"/>
    <property type="project" value="InterPro"/>
</dbReference>
<dbReference type="OrthoDB" id="4451586at2759"/>
<dbReference type="SMART" id="SM00906">
    <property type="entry name" value="Fungal_trans"/>
    <property type="match status" value="1"/>
</dbReference>
<keyword evidence="6" id="KW-1185">Reference proteome</keyword>
<dbReference type="SUPFAM" id="SSF57701">
    <property type="entry name" value="Zn2/Cys6 DNA-binding domain"/>
    <property type="match status" value="1"/>
</dbReference>
<keyword evidence="2" id="KW-0539">Nucleus</keyword>